<reference evidence="2" key="1">
    <citation type="submission" date="2022-09" db="EMBL/GenBank/DDBJ databases">
        <title>Emergence of IncN[pMLST15] plasmids harboring a novel non-Tn4401-elements driving KPC-2 carbapenem-resistance.</title>
        <authorList>
            <person name="Yao Y."/>
            <person name="Falgenhauer L."/>
            <person name="Falgenhauer J."/>
            <person name="Imirzalioglu C."/>
            <person name="Chakraborty T."/>
        </authorList>
    </citation>
    <scope>NUCLEOTIDE SEQUENCE</scope>
    <source>
        <strain evidence="2">NRZ-36387</strain>
        <plasmid evidence="2">pKA36387-KPC2</plasmid>
    </source>
</reference>
<dbReference type="EMBL" id="CP104947">
    <property type="protein sequence ID" value="UYA94022.1"/>
    <property type="molecule type" value="Genomic_DNA"/>
</dbReference>
<protein>
    <submittedName>
        <fullName evidence="2">Uncharacterized protein</fullName>
    </submittedName>
</protein>
<name>A0A9Q9P2X6_KLEAE</name>
<feature type="transmembrane region" description="Helical" evidence="1">
    <location>
        <begin position="32"/>
        <end position="53"/>
    </location>
</feature>
<geneLocation type="plasmid" evidence="2">
    <name>pKA36387-KPC2</name>
</geneLocation>
<keyword evidence="1" id="KW-1133">Transmembrane helix</keyword>
<evidence type="ECO:0000256" key="1">
    <source>
        <dbReference type="SAM" id="Phobius"/>
    </source>
</evidence>
<evidence type="ECO:0000313" key="2">
    <source>
        <dbReference type="EMBL" id="UYA94022.1"/>
    </source>
</evidence>
<gene>
    <name evidence="2" type="ORF">KKS27_p00630</name>
</gene>
<keyword evidence="1" id="KW-0812">Transmembrane</keyword>
<dbReference type="AlphaFoldDB" id="A0A9Q9P2X6"/>
<organism evidence="2">
    <name type="scientific">Klebsiella aerogenes</name>
    <name type="common">Enterobacter aerogenes</name>
    <dbReference type="NCBI Taxonomy" id="548"/>
    <lineage>
        <taxon>Bacteria</taxon>
        <taxon>Pseudomonadati</taxon>
        <taxon>Pseudomonadota</taxon>
        <taxon>Gammaproteobacteria</taxon>
        <taxon>Enterobacterales</taxon>
        <taxon>Enterobacteriaceae</taxon>
        <taxon>Klebsiella/Raoultella group</taxon>
        <taxon>Klebsiella</taxon>
    </lineage>
</organism>
<feature type="transmembrane region" description="Helical" evidence="1">
    <location>
        <begin position="89"/>
        <end position="111"/>
    </location>
</feature>
<keyword evidence="1" id="KW-0472">Membrane</keyword>
<keyword evidence="2" id="KW-0614">Plasmid</keyword>
<sequence>MYWSVYLTLRYLLTKSPDQSTEEFHTTLRRELVFIICSLGVYYFLCVSVTSYYEVLRLGILSTLIIHSALLIITLLVSLWNGKIVMGEVIFAQLMAARIILFFMPFTLFYYRER</sequence>
<accession>A0A9Q9P2X6</accession>
<feature type="transmembrane region" description="Helical" evidence="1">
    <location>
        <begin position="59"/>
        <end position="77"/>
    </location>
</feature>
<proteinExistence type="predicted"/>